<dbReference type="InterPro" id="IPR038475">
    <property type="entry name" value="RecG_C_sf"/>
</dbReference>
<name>A0AAP7DZ31_9FIRM</name>
<dbReference type="PANTHER" id="PTHR30595">
    <property type="entry name" value="GLPR-RELATED TRANSCRIPTIONAL REPRESSOR"/>
    <property type="match status" value="1"/>
</dbReference>
<dbReference type="AlphaFoldDB" id="A0AAP7DZ31"/>
<dbReference type="EMBL" id="JAAIOD010000020">
    <property type="protein sequence ID" value="NSE58980.1"/>
    <property type="molecule type" value="Genomic_DNA"/>
</dbReference>
<dbReference type="PANTHER" id="PTHR30595:SF6">
    <property type="entry name" value="SCHLAFEN ALBA-2 DOMAIN-CONTAINING PROTEIN"/>
    <property type="match status" value="1"/>
</dbReference>
<dbReference type="RefSeq" id="WP_173734565.1">
    <property type="nucleotide sequence ID" value="NZ_JAAIMX010000033.1"/>
</dbReference>
<accession>A0AAP7DZ31</accession>
<evidence type="ECO:0000313" key="2">
    <source>
        <dbReference type="Proteomes" id="UP000724058"/>
    </source>
</evidence>
<proteinExistence type="predicted"/>
<dbReference type="Pfam" id="PF13749">
    <property type="entry name" value="HATPase_c_4"/>
    <property type="match status" value="1"/>
</dbReference>
<comment type="caution">
    <text evidence="1">The sequence shown here is derived from an EMBL/GenBank/DDBJ whole genome shotgun (WGS) entry which is preliminary data.</text>
</comment>
<reference evidence="1" key="1">
    <citation type="journal article" date="2020" name="Cell Host Microbe">
        <title>Functional and Genomic Variation between Human-Derived Isolates of Lachnospiraceae Reveals Inter- and Intra-Species Diversity.</title>
        <authorList>
            <person name="Sorbara M.T."/>
            <person name="Littmann E.R."/>
            <person name="Fontana E."/>
            <person name="Moody T.U."/>
            <person name="Kohout C.E."/>
            <person name="Gjonbalaj M."/>
            <person name="Eaton V."/>
            <person name="Seok R."/>
            <person name="Leiner I.M."/>
            <person name="Pamer E.G."/>
        </authorList>
    </citation>
    <scope>NUCLEOTIDE SEQUENCE</scope>
    <source>
        <strain evidence="1">MSK.10.16</strain>
    </source>
</reference>
<sequence>MVKDESIKSKNAQYDILTSDKIYEASHFKDLKTFYSTHNNGKELKEKALQSMGFYDENNMLANGAVLFQDDYQGKKTEIKCSVFSGFNKGSEKIITINRYNGNITSSINYMMDFVNQRMNHSLIKLDNVRKNIDAYPQRALFEGIVNAIAHRDYFLDGTQIQVDMFKDRLEISSPGSFYRGEKIGKTYDLSGIISKRRNELISSVLVSCNVMEAAGTGFDKIMEEYQGVDEAHRPYIYSTSDHFTLVLPDLTYSEGVEDNKIPHLEYVPVANGTKYDDAVLSFCYYQARKVSEIAEYLGVSDSSYLRKQVLENLARENYVTKGKIGRAACYRTNMDMVELK</sequence>
<gene>
    <name evidence="1" type="ORF">G4332_12905</name>
</gene>
<dbReference type="Gene3D" id="3.30.565.60">
    <property type="match status" value="1"/>
</dbReference>
<evidence type="ECO:0000313" key="1">
    <source>
        <dbReference type="EMBL" id="NSE58980.1"/>
    </source>
</evidence>
<organism evidence="1 2">
    <name type="scientific">Dorea longicatena</name>
    <dbReference type="NCBI Taxonomy" id="88431"/>
    <lineage>
        <taxon>Bacteria</taxon>
        <taxon>Bacillati</taxon>
        <taxon>Bacillota</taxon>
        <taxon>Clostridia</taxon>
        <taxon>Lachnospirales</taxon>
        <taxon>Lachnospiraceae</taxon>
        <taxon>Dorea</taxon>
    </lineage>
</organism>
<dbReference type="Proteomes" id="UP000724058">
    <property type="component" value="Unassembled WGS sequence"/>
</dbReference>
<reference evidence="1" key="2">
    <citation type="submission" date="2020-02" db="EMBL/GenBank/DDBJ databases">
        <authorList>
            <person name="Littmann E."/>
            <person name="Sorbara M."/>
        </authorList>
    </citation>
    <scope>NUCLEOTIDE SEQUENCE</scope>
    <source>
        <strain evidence="1">MSK.10.16</strain>
    </source>
</reference>
<protein>
    <submittedName>
        <fullName evidence="1">AAA family ATPase</fullName>
    </submittedName>
</protein>